<keyword evidence="4" id="KW-0620">Polyamine biosynthesis</keyword>
<sequence length="390" mass="43580">MEVPRFDQWSSGEFDAVQLARSIVSKSKDIETAFYVIDLDDPPRKLKLWREVLPRVQPHYAVKCNPNKVLLKVLVGLGIGFDCASRNEIRLVLSLGADPQKIVYAHTIKSPTSIHFAREKGIRRMTFDNVKELQKIKEHFPEALLILRLRVVDEDCYTMTDKFGCPPEDIPSVVGAAKNLGLNLHGFSFHVGCQSEKDRTSVTALQVCKDAEKVARQFGYTPKLIDIGGGFDCNKGDEQTFKQIAGGISTACDSLFPASEGYEVISEPGTFFVGSACSICAMIVGKRYLRGMTQLYLNESVYISFNRALFGDSHIKLQPLKGSEIFDKTSIGENLQPTRIYGVSLDGIDRIIPCWQLPEMEIGDWILLYNQGAYSEAIESSFNMLDSPDR</sequence>
<dbReference type="InterPro" id="IPR009006">
    <property type="entry name" value="Ala_racemase/Decarboxylase_C"/>
</dbReference>
<dbReference type="Gene3D" id="3.20.20.10">
    <property type="entry name" value="Alanine racemase"/>
    <property type="match status" value="1"/>
</dbReference>
<dbReference type="EC" id="4.1.1.17" evidence="7"/>
<evidence type="ECO:0000256" key="9">
    <source>
        <dbReference type="ARBA" id="ARBA00046672"/>
    </source>
</evidence>
<evidence type="ECO:0000256" key="5">
    <source>
        <dbReference type="ARBA" id="ARBA00023239"/>
    </source>
</evidence>
<name>A0AAJ7SEH4_9ACAR</name>
<dbReference type="InterPro" id="IPR022643">
    <property type="entry name" value="De-COase2_C"/>
</dbReference>
<dbReference type="InterPro" id="IPR002433">
    <property type="entry name" value="Orn_de-COase"/>
</dbReference>
<comment type="subunit">
    <text evidence="9">Homodimer. Only the dimer is catalytically active, as the active sites are constructed of residues from both monomers.</text>
</comment>
<evidence type="ECO:0000256" key="2">
    <source>
        <dbReference type="ARBA" id="ARBA00008872"/>
    </source>
</evidence>
<evidence type="ECO:0000256" key="6">
    <source>
        <dbReference type="ARBA" id="ARBA00034115"/>
    </source>
</evidence>
<evidence type="ECO:0000313" key="15">
    <source>
        <dbReference type="RefSeq" id="XP_028966433.1"/>
    </source>
</evidence>
<keyword evidence="14" id="KW-1185">Reference proteome</keyword>
<dbReference type="Gene3D" id="2.40.37.10">
    <property type="entry name" value="Lyase, Ornithine Decarboxylase, Chain A, domain 1"/>
    <property type="match status" value="1"/>
</dbReference>
<dbReference type="InterPro" id="IPR022653">
    <property type="entry name" value="De-COase2_pyr-phos_BS"/>
</dbReference>
<dbReference type="Pfam" id="PF00278">
    <property type="entry name" value="Orn_DAP_Arg_deC"/>
    <property type="match status" value="1"/>
</dbReference>
<comment type="cofactor">
    <cofactor evidence="1">
        <name>pyridoxal 5'-phosphate</name>
        <dbReference type="ChEBI" id="CHEBI:597326"/>
    </cofactor>
</comment>
<dbReference type="PANTHER" id="PTHR11482:SF6">
    <property type="entry name" value="ORNITHINE DECARBOXYLASE 1-RELATED"/>
    <property type="match status" value="1"/>
</dbReference>
<dbReference type="PANTHER" id="PTHR11482">
    <property type="entry name" value="ARGININE/DIAMINOPIMELATE/ORNITHINE DECARBOXYLASE"/>
    <property type="match status" value="1"/>
</dbReference>
<dbReference type="GO" id="GO:0004586">
    <property type="term" value="F:ornithine decarboxylase activity"/>
    <property type="evidence" value="ECO:0007669"/>
    <property type="project" value="UniProtKB-EC"/>
</dbReference>
<comment type="function">
    <text evidence="8">Catalyzes the first and rate-limiting step of polyamine biosynthesis that converts ornithine into putrescine, which is the precursor for the polyamines, spermidine and spermine. Polyamines are essential for cell proliferation and are implicated in cellular processes, ranging from DNA replication to apoptosis.</text>
</comment>
<feature type="domain" description="Orn/DAP/Arg decarboxylase 2 C-terminal" evidence="12">
    <location>
        <begin position="34"/>
        <end position="372"/>
    </location>
</feature>
<evidence type="ECO:0000259" key="12">
    <source>
        <dbReference type="Pfam" id="PF00278"/>
    </source>
</evidence>
<dbReference type="KEGG" id="goe:100903400"/>
<evidence type="ECO:0000256" key="4">
    <source>
        <dbReference type="ARBA" id="ARBA00023115"/>
    </source>
</evidence>
<gene>
    <name evidence="15" type="primary">LOC100903400</name>
</gene>
<dbReference type="GeneID" id="100903400"/>
<comment type="catalytic activity">
    <reaction evidence="10">
        <text>L-ornithine + H(+) = putrescine + CO2</text>
        <dbReference type="Rhea" id="RHEA:22964"/>
        <dbReference type="ChEBI" id="CHEBI:15378"/>
        <dbReference type="ChEBI" id="CHEBI:16526"/>
        <dbReference type="ChEBI" id="CHEBI:46911"/>
        <dbReference type="ChEBI" id="CHEBI:326268"/>
        <dbReference type="EC" id="4.1.1.17"/>
    </reaction>
</comment>
<organism evidence="14 15">
    <name type="scientific">Galendromus occidentalis</name>
    <name type="common">western predatory mite</name>
    <dbReference type="NCBI Taxonomy" id="34638"/>
    <lineage>
        <taxon>Eukaryota</taxon>
        <taxon>Metazoa</taxon>
        <taxon>Ecdysozoa</taxon>
        <taxon>Arthropoda</taxon>
        <taxon>Chelicerata</taxon>
        <taxon>Arachnida</taxon>
        <taxon>Acari</taxon>
        <taxon>Parasitiformes</taxon>
        <taxon>Mesostigmata</taxon>
        <taxon>Gamasina</taxon>
        <taxon>Phytoseioidea</taxon>
        <taxon>Phytoseiidae</taxon>
        <taxon>Typhlodrominae</taxon>
        <taxon>Galendromus</taxon>
    </lineage>
</organism>
<evidence type="ECO:0000256" key="7">
    <source>
        <dbReference type="ARBA" id="ARBA00034138"/>
    </source>
</evidence>
<dbReference type="InterPro" id="IPR029066">
    <property type="entry name" value="PLP-binding_barrel"/>
</dbReference>
<evidence type="ECO:0000256" key="11">
    <source>
        <dbReference type="RuleBase" id="RU003737"/>
    </source>
</evidence>
<dbReference type="SUPFAM" id="SSF50621">
    <property type="entry name" value="Alanine racemase C-terminal domain-like"/>
    <property type="match status" value="1"/>
</dbReference>
<evidence type="ECO:0000256" key="10">
    <source>
        <dbReference type="ARBA" id="ARBA00049127"/>
    </source>
</evidence>
<dbReference type="GO" id="GO:0005737">
    <property type="term" value="C:cytoplasm"/>
    <property type="evidence" value="ECO:0007669"/>
    <property type="project" value="TreeGrafter"/>
</dbReference>
<accession>A0AAJ7SEH4</accession>
<comment type="pathway">
    <text evidence="6">Amine and polyamine biosynthesis; putrescine biosynthesis via L-ornithine pathway; putrescine from L-ornithine: step 1/1.</text>
</comment>
<feature type="domain" description="Orn/DAP/Arg decarboxylase 2 N-terminal" evidence="13">
    <location>
        <begin position="44"/>
        <end position="274"/>
    </location>
</feature>
<dbReference type="FunFam" id="3.20.20.10:FF:000005">
    <property type="entry name" value="Ornithine decarboxylase"/>
    <property type="match status" value="1"/>
</dbReference>
<protein>
    <recommendedName>
        <fullName evidence="7">ornithine decarboxylase</fullName>
        <ecNumber evidence="7">4.1.1.17</ecNumber>
    </recommendedName>
</protein>
<dbReference type="InterPro" id="IPR022644">
    <property type="entry name" value="De-COase2_N"/>
</dbReference>
<evidence type="ECO:0000256" key="1">
    <source>
        <dbReference type="ARBA" id="ARBA00001933"/>
    </source>
</evidence>
<dbReference type="PROSITE" id="PS00878">
    <property type="entry name" value="ODR_DC_2_1"/>
    <property type="match status" value="1"/>
</dbReference>
<proteinExistence type="inferred from homology"/>
<comment type="similarity">
    <text evidence="2 11">Belongs to the Orn/Lys/Arg decarboxylase class-II family.</text>
</comment>
<keyword evidence="3" id="KW-0663">Pyridoxal phosphate</keyword>
<evidence type="ECO:0000313" key="14">
    <source>
        <dbReference type="Proteomes" id="UP000694867"/>
    </source>
</evidence>
<keyword evidence="5" id="KW-0456">Lyase</keyword>
<dbReference type="SUPFAM" id="SSF51419">
    <property type="entry name" value="PLP-binding barrel"/>
    <property type="match status" value="1"/>
</dbReference>
<dbReference type="Pfam" id="PF02784">
    <property type="entry name" value="Orn_Arg_deC_N"/>
    <property type="match status" value="1"/>
</dbReference>
<reference evidence="15" key="1">
    <citation type="submission" date="2025-08" db="UniProtKB">
        <authorList>
            <consortium name="RefSeq"/>
        </authorList>
    </citation>
    <scope>IDENTIFICATION</scope>
</reference>
<dbReference type="CDD" id="cd00622">
    <property type="entry name" value="PLPDE_III_ODC"/>
    <property type="match status" value="1"/>
</dbReference>
<dbReference type="InterPro" id="IPR000183">
    <property type="entry name" value="Orn/DAP/Arg_de-COase"/>
</dbReference>
<dbReference type="PRINTS" id="PR01182">
    <property type="entry name" value="ORNDCRBXLASE"/>
</dbReference>
<evidence type="ECO:0000259" key="13">
    <source>
        <dbReference type="Pfam" id="PF02784"/>
    </source>
</evidence>
<evidence type="ECO:0000256" key="3">
    <source>
        <dbReference type="ARBA" id="ARBA00022898"/>
    </source>
</evidence>
<evidence type="ECO:0000256" key="8">
    <source>
        <dbReference type="ARBA" id="ARBA00037173"/>
    </source>
</evidence>
<dbReference type="PRINTS" id="PR01179">
    <property type="entry name" value="ODADCRBXLASE"/>
</dbReference>
<dbReference type="RefSeq" id="XP_028966433.1">
    <property type="nucleotide sequence ID" value="XM_029110600.1"/>
</dbReference>
<dbReference type="Proteomes" id="UP000694867">
    <property type="component" value="Unplaced"/>
</dbReference>
<dbReference type="GO" id="GO:0033387">
    <property type="term" value="P:putrescine biosynthetic process from arginine, via ornithine"/>
    <property type="evidence" value="ECO:0007669"/>
    <property type="project" value="TreeGrafter"/>
</dbReference>
<dbReference type="AlphaFoldDB" id="A0AAJ7SEH4"/>